<proteinExistence type="predicted"/>
<accession>A0A2S5TLY9</accession>
<dbReference type="OrthoDB" id="9806902at2"/>
<dbReference type="PANTHER" id="PTHR43194:SF2">
    <property type="entry name" value="PEROXISOMAL MEMBRANE PROTEIN LPX1"/>
    <property type="match status" value="1"/>
</dbReference>
<sequence>MQRTWKCSRRAPPPPSPSPCAVRPEAAVDAPSILLVHGAWHGAWCWERQFAPRLRELGHPVETLDLPRHGGKPGPQSIGFPSIREYADAVEAAVARSPRPVVVAGHSMGGFTVQKLMERRPKNLAGAVLVAAAPHQGVINVVLHLLRTRPLELLRSVATMDLYYLVREPRFAQALFYSSGLDAKTVEEYWKPMTNESFRAFLDMIFLDLPSPRRADPALPKWVIGGELDVIFPPDIVRGTAKAYGVEAKLYPDMAHNLMLDKGWEQVASDFSDWVRSIGGAARRAA</sequence>
<keyword evidence="2" id="KW-1133">Transmembrane helix</keyword>
<protein>
    <submittedName>
        <fullName evidence="4">Alpha/beta hydrolase</fullName>
    </submittedName>
</protein>
<dbReference type="Gene3D" id="3.40.50.1820">
    <property type="entry name" value="alpha/beta hydrolase"/>
    <property type="match status" value="1"/>
</dbReference>
<feature type="region of interest" description="Disordered" evidence="1">
    <location>
        <begin position="1"/>
        <end position="23"/>
    </location>
</feature>
<evidence type="ECO:0000259" key="3">
    <source>
        <dbReference type="Pfam" id="PF12697"/>
    </source>
</evidence>
<evidence type="ECO:0000256" key="2">
    <source>
        <dbReference type="SAM" id="Phobius"/>
    </source>
</evidence>
<keyword evidence="2" id="KW-0812">Transmembrane</keyword>
<organism evidence="4 5">
    <name type="scientific">Solimonas fluminis</name>
    <dbReference type="NCBI Taxonomy" id="2086571"/>
    <lineage>
        <taxon>Bacteria</taxon>
        <taxon>Pseudomonadati</taxon>
        <taxon>Pseudomonadota</taxon>
        <taxon>Gammaproteobacteria</taxon>
        <taxon>Nevskiales</taxon>
        <taxon>Nevskiaceae</taxon>
        <taxon>Solimonas</taxon>
    </lineage>
</organism>
<dbReference type="InterPro" id="IPR000073">
    <property type="entry name" value="AB_hydrolase_1"/>
</dbReference>
<name>A0A2S5TLY9_9GAMM</name>
<keyword evidence="2" id="KW-0472">Membrane</keyword>
<dbReference type="PANTHER" id="PTHR43194">
    <property type="entry name" value="HYDROLASE ALPHA/BETA FOLD FAMILY"/>
    <property type="match status" value="1"/>
</dbReference>
<evidence type="ECO:0000313" key="5">
    <source>
        <dbReference type="Proteomes" id="UP000238220"/>
    </source>
</evidence>
<keyword evidence="5" id="KW-1185">Reference proteome</keyword>
<dbReference type="EMBL" id="PSNW01000001">
    <property type="protein sequence ID" value="PPE75972.1"/>
    <property type="molecule type" value="Genomic_DNA"/>
</dbReference>
<keyword evidence="4" id="KW-0378">Hydrolase</keyword>
<dbReference type="GO" id="GO:0016787">
    <property type="term" value="F:hydrolase activity"/>
    <property type="evidence" value="ECO:0007669"/>
    <property type="project" value="UniProtKB-KW"/>
</dbReference>
<feature type="transmembrane region" description="Helical" evidence="2">
    <location>
        <begin position="124"/>
        <end position="146"/>
    </location>
</feature>
<gene>
    <name evidence="4" type="ORF">C3942_03575</name>
</gene>
<evidence type="ECO:0000313" key="4">
    <source>
        <dbReference type="EMBL" id="PPE75972.1"/>
    </source>
</evidence>
<dbReference type="InterPro" id="IPR050228">
    <property type="entry name" value="Carboxylesterase_BioH"/>
</dbReference>
<evidence type="ECO:0000256" key="1">
    <source>
        <dbReference type="SAM" id="MobiDB-lite"/>
    </source>
</evidence>
<dbReference type="SUPFAM" id="SSF53474">
    <property type="entry name" value="alpha/beta-Hydrolases"/>
    <property type="match status" value="1"/>
</dbReference>
<comment type="caution">
    <text evidence="4">The sequence shown here is derived from an EMBL/GenBank/DDBJ whole genome shotgun (WGS) entry which is preliminary data.</text>
</comment>
<feature type="domain" description="AB hydrolase-1" evidence="3">
    <location>
        <begin position="33"/>
        <end position="268"/>
    </location>
</feature>
<dbReference type="Proteomes" id="UP000238220">
    <property type="component" value="Unassembled WGS sequence"/>
</dbReference>
<dbReference type="AlphaFoldDB" id="A0A2S5TLY9"/>
<reference evidence="4 5" key="1">
    <citation type="submission" date="2018-02" db="EMBL/GenBank/DDBJ databases">
        <title>Genome sequencing of Solimonas sp. HR-BB.</title>
        <authorList>
            <person name="Lee Y."/>
            <person name="Jeon C.O."/>
        </authorList>
    </citation>
    <scope>NUCLEOTIDE SEQUENCE [LARGE SCALE GENOMIC DNA]</scope>
    <source>
        <strain evidence="4 5">HR-BB</strain>
    </source>
</reference>
<dbReference type="InterPro" id="IPR029058">
    <property type="entry name" value="AB_hydrolase_fold"/>
</dbReference>
<dbReference type="Pfam" id="PF12697">
    <property type="entry name" value="Abhydrolase_6"/>
    <property type="match status" value="1"/>
</dbReference>